<gene>
    <name evidence="1" type="ORF">QJS04_geneDACA021922</name>
</gene>
<reference evidence="1" key="1">
    <citation type="journal article" date="2023" name="Nat. Commun.">
        <title>Diploid and tetraploid genomes of Acorus and the evolution of monocots.</title>
        <authorList>
            <person name="Ma L."/>
            <person name="Liu K.W."/>
            <person name="Li Z."/>
            <person name="Hsiao Y.Y."/>
            <person name="Qi Y."/>
            <person name="Fu T."/>
            <person name="Tang G.D."/>
            <person name="Zhang D."/>
            <person name="Sun W.H."/>
            <person name="Liu D.K."/>
            <person name="Li Y."/>
            <person name="Chen G.Z."/>
            <person name="Liu X.D."/>
            <person name="Liao X.Y."/>
            <person name="Jiang Y.T."/>
            <person name="Yu X."/>
            <person name="Hao Y."/>
            <person name="Huang J."/>
            <person name="Zhao X.W."/>
            <person name="Ke S."/>
            <person name="Chen Y.Y."/>
            <person name="Wu W.L."/>
            <person name="Hsu J.L."/>
            <person name="Lin Y.F."/>
            <person name="Huang M.D."/>
            <person name="Li C.Y."/>
            <person name="Huang L."/>
            <person name="Wang Z.W."/>
            <person name="Zhao X."/>
            <person name="Zhong W.Y."/>
            <person name="Peng D.H."/>
            <person name="Ahmad S."/>
            <person name="Lan S."/>
            <person name="Zhang J.S."/>
            <person name="Tsai W.C."/>
            <person name="Van de Peer Y."/>
            <person name="Liu Z.J."/>
        </authorList>
    </citation>
    <scope>NUCLEOTIDE SEQUENCE</scope>
    <source>
        <strain evidence="1">SCP</strain>
    </source>
</reference>
<protein>
    <submittedName>
        <fullName evidence="1">Uncharacterized protein</fullName>
    </submittedName>
</protein>
<name>A0AAV9A577_ACOGR</name>
<dbReference type="AlphaFoldDB" id="A0AAV9A577"/>
<dbReference type="EMBL" id="JAUJYN010000012">
    <property type="protein sequence ID" value="KAK1259352.1"/>
    <property type="molecule type" value="Genomic_DNA"/>
</dbReference>
<organism evidence="1 2">
    <name type="scientific">Acorus gramineus</name>
    <name type="common">Dwarf sweet flag</name>
    <dbReference type="NCBI Taxonomy" id="55184"/>
    <lineage>
        <taxon>Eukaryota</taxon>
        <taxon>Viridiplantae</taxon>
        <taxon>Streptophyta</taxon>
        <taxon>Embryophyta</taxon>
        <taxon>Tracheophyta</taxon>
        <taxon>Spermatophyta</taxon>
        <taxon>Magnoliopsida</taxon>
        <taxon>Liliopsida</taxon>
        <taxon>Acoraceae</taxon>
        <taxon>Acorus</taxon>
    </lineage>
</organism>
<sequence length="65" mass="7371">MVNDTMVQRINAMGKGKKLHTLNEKMTFNAAPSDHIAKRYIFFSLDSSGIFSDALRHQRKSTSVE</sequence>
<evidence type="ECO:0000313" key="2">
    <source>
        <dbReference type="Proteomes" id="UP001179952"/>
    </source>
</evidence>
<dbReference type="Proteomes" id="UP001179952">
    <property type="component" value="Unassembled WGS sequence"/>
</dbReference>
<evidence type="ECO:0000313" key="1">
    <source>
        <dbReference type="EMBL" id="KAK1259352.1"/>
    </source>
</evidence>
<proteinExistence type="predicted"/>
<keyword evidence="2" id="KW-1185">Reference proteome</keyword>
<reference evidence="1" key="2">
    <citation type="submission" date="2023-06" db="EMBL/GenBank/DDBJ databases">
        <authorList>
            <person name="Ma L."/>
            <person name="Liu K.-W."/>
            <person name="Li Z."/>
            <person name="Hsiao Y.-Y."/>
            <person name="Qi Y."/>
            <person name="Fu T."/>
            <person name="Tang G."/>
            <person name="Zhang D."/>
            <person name="Sun W.-H."/>
            <person name="Liu D.-K."/>
            <person name="Li Y."/>
            <person name="Chen G.-Z."/>
            <person name="Liu X.-D."/>
            <person name="Liao X.-Y."/>
            <person name="Jiang Y.-T."/>
            <person name="Yu X."/>
            <person name="Hao Y."/>
            <person name="Huang J."/>
            <person name="Zhao X.-W."/>
            <person name="Ke S."/>
            <person name="Chen Y.-Y."/>
            <person name="Wu W.-L."/>
            <person name="Hsu J.-L."/>
            <person name="Lin Y.-F."/>
            <person name="Huang M.-D."/>
            <person name="Li C.-Y."/>
            <person name="Huang L."/>
            <person name="Wang Z.-W."/>
            <person name="Zhao X."/>
            <person name="Zhong W.-Y."/>
            <person name="Peng D.-H."/>
            <person name="Ahmad S."/>
            <person name="Lan S."/>
            <person name="Zhang J.-S."/>
            <person name="Tsai W.-C."/>
            <person name="Van De Peer Y."/>
            <person name="Liu Z.-J."/>
        </authorList>
    </citation>
    <scope>NUCLEOTIDE SEQUENCE</scope>
    <source>
        <strain evidence="1">SCP</strain>
        <tissue evidence="1">Leaves</tissue>
    </source>
</reference>
<comment type="caution">
    <text evidence="1">The sequence shown here is derived from an EMBL/GenBank/DDBJ whole genome shotgun (WGS) entry which is preliminary data.</text>
</comment>
<accession>A0AAV9A577</accession>